<dbReference type="EMBL" id="JAOYFB010000036">
    <property type="protein sequence ID" value="KAK4018580.1"/>
    <property type="molecule type" value="Genomic_DNA"/>
</dbReference>
<keyword evidence="4" id="KW-0732">Signal</keyword>
<dbReference type="InterPro" id="IPR004087">
    <property type="entry name" value="KH_dom"/>
</dbReference>
<dbReference type="CDD" id="cd00105">
    <property type="entry name" value="KH-I"/>
    <property type="match status" value="1"/>
</dbReference>
<gene>
    <name evidence="6" type="ORF">OUZ56_000626</name>
</gene>
<evidence type="ECO:0000256" key="3">
    <source>
        <dbReference type="SAM" id="MobiDB-lite"/>
    </source>
</evidence>
<feature type="compositionally biased region" description="Basic and acidic residues" evidence="3">
    <location>
        <begin position="451"/>
        <end position="465"/>
    </location>
</feature>
<evidence type="ECO:0000256" key="2">
    <source>
        <dbReference type="SAM" id="Coils"/>
    </source>
</evidence>
<comment type="caution">
    <text evidence="6">The sequence shown here is derived from an EMBL/GenBank/DDBJ whole genome shotgun (WGS) entry which is preliminary data.</text>
</comment>
<feature type="region of interest" description="Disordered" evidence="3">
    <location>
        <begin position="580"/>
        <end position="608"/>
    </location>
</feature>
<evidence type="ECO:0000313" key="6">
    <source>
        <dbReference type="EMBL" id="KAK4018580.1"/>
    </source>
</evidence>
<feature type="chain" id="PRO_5047441779" description="K Homology domain-containing protein" evidence="4">
    <location>
        <begin position="30"/>
        <end position="768"/>
    </location>
</feature>
<keyword evidence="1" id="KW-0694">RNA-binding</keyword>
<accession>A0ABR0A0X8</accession>
<dbReference type="InterPro" id="IPR036612">
    <property type="entry name" value="KH_dom_type_1_sf"/>
</dbReference>
<evidence type="ECO:0000256" key="4">
    <source>
        <dbReference type="SAM" id="SignalP"/>
    </source>
</evidence>
<feature type="coiled-coil region" evidence="2">
    <location>
        <begin position="56"/>
        <end position="95"/>
    </location>
</feature>
<keyword evidence="7" id="KW-1185">Reference proteome</keyword>
<dbReference type="Proteomes" id="UP001234178">
    <property type="component" value="Unassembled WGS sequence"/>
</dbReference>
<feature type="region of interest" description="Disordered" evidence="3">
    <location>
        <begin position="516"/>
        <end position="551"/>
    </location>
</feature>
<feature type="compositionally biased region" description="Low complexity" evidence="3">
    <location>
        <begin position="590"/>
        <end position="603"/>
    </location>
</feature>
<feature type="coiled-coil region" evidence="2">
    <location>
        <begin position="238"/>
        <end position="367"/>
    </location>
</feature>
<name>A0ABR0A0X8_9CRUS</name>
<evidence type="ECO:0000259" key="5">
    <source>
        <dbReference type="SMART" id="SM00322"/>
    </source>
</evidence>
<dbReference type="Pfam" id="PF00013">
    <property type="entry name" value="KH_1"/>
    <property type="match status" value="1"/>
</dbReference>
<proteinExistence type="predicted"/>
<feature type="region of interest" description="Disordered" evidence="3">
    <location>
        <begin position="29"/>
        <end position="51"/>
    </location>
</feature>
<dbReference type="PROSITE" id="PS50084">
    <property type="entry name" value="KH_TYPE_1"/>
    <property type="match status" value="1"/>
</dbReference>
<organism evidence="6 7">
    <name type="scientific">Daphnia magna</name>
    <dbReference type="NCBI Taxonomy" id="35525"/>
    <lineage>
        <taxon>Eukaryota</taxon>
        <taxon>Metazoa</taxon>
        <taxon>Ecdysozoa</taxon>
        <taxon>Arthropoda</taxon>
        <taxon>Crustacea</taxon>
        <taxon>Branchiopoda</taxon>
        <taxon>Diplostraca</taxon>
        <taxon>Cladocera</taxon>
        <taxon>Anomopoda</taxon>
        <taxon>Daphniidae</taxon>
        <taxon>Daphnia</taxon>
    </lineage>
</organism>
<sequence>MEYFSKYFAFLHWMMYLLDLLRIVTRTEPRTESTDTEAVDVSEGNTEPTPVVTQNVDASQQTDEAFETQIQKAREEELMKENSDLKDQLQTAHRVSGESTRKADKLAWDLGIFESKYHLDIAELTRKRSDEIIRKEIETMKFQDEYDNRIVDLELTNTQQMQRILELEMEQTSRRQQRDPVCDKPSGELKASVTNIESVQEHLSSIDVVTEHAKWTINHVKVEIAFAASESSQPDGEKERLIEDTQTLKCEMETVKLELEDAKQRLIKETQTFKCEMESVKVELEDAKERLIKDTQTIKCIKCEMESVKVELVNAKETIAELEQCQNRLIAAESQMKTIAEGKDALLALKDAELKQWRKSAKQVQRKSEVKTRDVGCDTEDLPQPVKAKGIDVGCCTDDFPQLVKPKSRDVSCDIDDLPSLPEAGKKDVGCGIDDLAPLAAAKEIQGASVDEGKQSVDESERLTEFREVSSRKKKAKLQAEAAAKKEERAPEKDKTPAELVSIYETVMDAISPTQFPPLFGKKPPRQPDADVRPARKPAADVRPARQPAADVQPPVVFQSADYRYKQKPIEGYTVNLSEGQTSVHPPARPQAKAAPTAAPTVAPEKEKAATAKPAASFAIVSGEIPQLQSADKLVLLDIHVRNYGRIVGRGGENVRRLEETHGVMMTLVQNQNALQFYNLKISGGSPAKRRAAAQEVIEGLPVTIECSNVDLRQLRHLKMQSSETEFFVSVRRPMSRDEKLQLSGRINDCRKAFDLLVNGRDPRPSPK</sequence>
<feature type="region of interest" description="Disordered" evidence="3">
    <location>
        <begin position="446"/>
        <end position="465"/>
    </location>
</feature>
<feature type="signal peptide" evidence="4">
    <location>
        <begin position="1"/>
        <end position="29"/>
    </location>
</feature>
<dbReference type="InterPro" id="IPR004088">
    <property type="entry name" value="KH_dom_type_1"/>
</dbReference>
<dbReference type="SMART" id="SM00322">
    <property type="entry name" value="KH"/>
    <property type="match status" value="1"/>
</dbReference>
<dbReference type="Gene3D" id="3.30.1370.10">
    <property type="entry name" value="K Homology domain, type 1"/>
    <property type="match status" value="1"/>
</dbReference>
<dbReference type="SUPFAM" id="SSF54791">
    <property type="entry name" value="Eukaryotic type KH-domain (KH-domain type I)"/>
    <property type="match status" value="1"/>
</dbReference>
<reference evidence="6 7" key="1">
    <citation type="journal article" date="2023" name="Nucleic Acids Res.">
        <title>The hologenome of Daphnia magna reveals possible DNA methylation and microbiome-mediated evolution of the host genome.</title>
        <authorList>
            <person name="Chaturvedi A."/>
            <person name="Li X."/>
            <person name="Dhandapani V."/>
            <person name="Marshall H."/>
            <person name="Kissane S."/>
            <person name="Cuenca-Cambronero M."/>
            <person name="Asole G."/>
            <person name="Calvet F."/>
            <person name="Ruiz-Romero M."/>
            <person name="Marangio P."/>
            <person name="Guigo R."/>
            <person name="Rago D."/>
            <person name="Mirbahai L."/>
            <person name="Eastwood N."/>
            <person name="Colbourne J.K."/>
            <person name="Zhou J."/>
            <person name="Mallon E."/>
            <person name="Orsini L."/>
        </authorList>
    </citation>
    <scope>NUCLEOTIDE SEQUENCE [LARGE SCALE GENOMIC DNA]</scope>
    <source>
        <strain evidence="6">LRV0_1</strain>
    </source>
</reference>
<feature type="domain" description="K Homology" evidence="5">
    <location>
        <begin position="631"/>
        <end position="702"/>
    </location>
</feature>
<keyword evidence="2" id="KW-0175">Coiled coil</keyword>
<protein>
    <recommendedName>
        <fullName evidence="5">K Homology domain-containing protein</fullName>
    </recommendedName>
</protein>
<feature type="compositionally biased region" description="Basic and acidic residues" evidence="3">
    <location>
        <begin position="526"/>
        <end position="544"/>
    </location>
</feature>
<evidence type="ECO:0000256" key="1">
    <source>
        <dbReference type="PROSITE-ProRule" id="PRU00117"/>
    </source>
</evidence>
<evidence type="ECO:0000313" key="7">
    <source>
        <dbReference type="Proteomes" id="UP001234178"/>
    </source>
</evidence>